<dbReference type="Pfam" id="PF04811">
    <property type="entry name" value="Sec23_trunk"/>
    <property type="match status" value="1"/>
</dbReference>
<evidence type="ECO:0000256" key="7">
    <source>
        <dbReference type="ARBA" id="ARBA00022892"/>
    </source>
</evidence>
<comment type="subcellular location">
    <subcellularLocation>
        <location evidence="2">Endoplasmic reticulum membrane</location>
        <topology evidence="2">Peripheral membrane protein</topology>
        <orientation evidence="2">Cytoplasmic side</orientation>
    </subcellularLocation>
    <subcellularLocation>
        <location evidence="1">Golgi apparatus membrane</location>
        <topology evidence="1">Peripheral membrane protein</topology>
        <orientation evidence="1">Cytoplasmic side</orientation>
    </subcellularLocation>
</comment>
<dbReference type="InterPro" id="IPR036180">
    <property type="entry name" value="Gelsolin-like_dom_sf"/>
</dbReference>
<name>A0A9P7V7D4_9ASCO</name>
<feature type="region of interest" description="Disordered" evidence="12">
    <location>
        <begin position="135"/>
        <end position="156"/>
    </location>
</feature>
<keyword evidence="4" id="KW-0813">Transport</keyword>
<comment type="function">
    <text evidence="11">Component of the coat protein complex II (COPII) which promotes the formation of transport vesicles from the endoplasmic reticulum (ER). The coat has two main functions, the physical deformation of the endoplasmic reticulum membrane into vesicles and the selection of cargo molecules.</text>
</comment>
<dbReference type="GO" id="GO:0008270">
    <property type="term" value="F:zinc ion binding"/>
    <property type="evidence" value="ECO:0007669"/>
    <property type="project" value="InterPro"/>
</dbReference>
<dbReference type="Gene3D" id="2.60.40.1670">
    <property type="entry name" value="beta-sandwich domain of Sec23/24"/>
    <property type="match status" value="1"/>
</dbReference>
<dbReference type="AlphaFoldDB" id="A0A9P7V7D4"/>
<evidence type="ECO:0000256" key="8">
    <source>
        <dbReference type="ARBA" id="ARBA00022927"/>
    </source>
</evidence>
<evidence type="ECO:0000259" key="14">
    <source>
        <dbReference type="Pfam" id="PF04811"/>
    </source>
</evidence>
<evidence type="ECO:0000313" key="18">
    <source>
        <dbReference type="Proteomes" id="UP000790833"/>
    </source>
</evidence>
<feature type="compositionally biased region" description="Polar residues" evidence="12">
    <location>
        <begin position="17"/>
        <end position="33"/>
    </location>
</feature>
<dbReference type="InterPro" id="IPR006896">
    <property type="entry name" value="Sec23/24_trunk_dom"/>
</dbReference>
<dbReference type="Gene3D" id="1.20.120.730">
    <property type="entry name" value="Sec23/Sec24 helical domain"/>
    <property type="match status" value="1"/>
</dbReference>
<sequence length="987" mass="107864">MSSRRRHYPQPQYAQGGFNQPAFNGVNPGQQPGQPVYGANPDALSQQFQQLNVGGAQGAQYNGVGSGANGVNGGGVSAPIIPSNGSGAYAGNGIGGGPAAGANIGGSQYGGSQYGGSQYDSSAGAQYGGSGGVPKNASAYNNNHKRTTSSSSQFYSQSYPSGVGAAAVGGHQDTTGGGYYAQPTQPNALPLNQLYTCDLLRELPPSISDLSLPPPPIVLPANSKLIPNAGTENAAPEYFRSTLNVVPTNSALLKKSKLPFALVVRPYTALHQKDENIPITSDTEVCRCRRCRGYINPFVTTLENGVRWRCNFCGLQNNVPKAFDYDENTNQQKNRWERVELSNNVVDFVAPKEYMVRAPLPIIYTFLIDVSVDAIESGLTATITRTILETLDRIPDDQKTARVAFIGVDSNLHLFRFNEGLDGTEILVVSAHDDPFLPCPDGFLVYLNENRASIEKLLVDFPSFFEGTSNSSFALGPALKTGHKMLSSTGGKMVVFGSTLPNVGIGKLSVRDEAAFSGRPKESQQLLNAADSFYKSFAVECNGSQVSVDMFLTSSTYQDVATLSNLPRYTAGQTHFYPAWTSAKTEDVTKLSREVSEHLSQEFATEAVLRVRASTGLRMTAYYGNFYNRSSDLCSFPSFPRDQSYTIEVTVEENINKPVVYFQAAVLESAYGERRIRVMTLALPTSSKLDDIYASADQLAIANYFTHRAIDKALRSTLQDARDYLTKCVVDVLNVYKKELVAGNVSGASPLQISTNLRMLPLLLFALSKHLGFRAEKVPSDHRAYALNLLGSIPIPQLVKYIYPSVYSLHNMSDECGLPGYYNQVNEETGEEETFETGEIVLPDPINDSRASWENYGLYLIDTSSELFLWVSGDVVPGLVADLFGTENLYEIPTGKVELPEFSTEESEFNYRVRQIIGKLRQQKDSVVWKNLYIVLGGSSNEPIEISQQRDLIALRMWAHSCLVEDKTGNAPDYREFLTSLKNQVTQ</sequence>
<dbReference type="Gene3D" id="2.30.30.380">
    <property type="entry name" value="Zn-finger domain of Sec23/24"/>
    <property type="match status" value="1"/>
</dbReference>
<dbReference type="GeneID" id="66115243"/>
<evidence type="ECO:0000256" key="3">
    <source>
        <dbReference type="ARBA" id="ARBA00008334"/>
    </source>
</evidence>
<keyword evidence="6" id="KW-0256">Endoplasmic reticulum</keyword>
<dbReference type="Gene3D" id="3.40.20.10">
    <property type="entry name" value="Severin"/>
    <property type="match status" value="1"/>
</dbReference>
<dbReference type="GO" id="GO:0006886">
    <property type="term" value="P:intracellular protein transport"/>
    <property type="evidence" value="ECO:0007669"/>
    <property type="project" value="InterPro"/>
</dbReference>
<dbReference type="InterPro" id="IPR050550">
    <property type="entry name" value="SEC23_SEC24_subfamily"/>
</dbReference>
<evidence type="ECO:0000256" key="5">
    <source>
        <dbReference type="ARBA" id="ARBA00022490"/>
    </source>
</evidence>
<dbReference type="GO" id="GO:0090110">
    <property type="term" value="P:COPII-coated vesicle cargo loading"/>
    <property type="evidence" value="ECO:0007669"/>
    <property type="project" value="TreeGrafter"/>
</dbReference>
<evidence type="ECO:0000256" key="4">
    <source>
        <dbReference type="ARBA" id="ARBA00022448"/>
    </source>
</evidence>
<keyword evidence="5" id="KW-0963">Cytoplasm</keyword>
<evidence type="ECO:0000256" key="9">
    <source>
        <dbReference type="ARBA" id="ARBA00023034"/>
    </source>
</evidence>
<dbReference type="SUPFAM" id="SSF82919">
    <property type="entry name" value="Zn-finger domain of Sec23/24"/>
    <property type="match status" value="1"/>
</dbReference>
<keyword evidence="9" id="KW-0333">Golgi apparatus</keyword>
<feature type="domain" description="Zinc finger Sec23/Sec24-type" evidence="13">
    <location>
        <begin position="286"/>
        <end position="322"/>
    </location>
</feature>
<evidence type="ECO:0000256" key="11">
    <source>
        <dbReference type="ARBA" id="ARBA00025471"/>
    </source>
</evidence>
<accession>A0A9P7V7D4</accession>
<feature type="region of interest" description="Disordered" evidence="12">
    <location>
        <begin position="1"/>
        <end position="40"/>
    </location>
</feature>
<evidence type="ECO:0000259" key="13">
    <source>
        <dbReference type="Pfam" id="PF04810"/>
    </source>
</evidence>
<reference evidence="17" key="1">
    <citation type="submission" date="2021-03" db="EMBL/GenBank/DDBJ databases">
        <authorList>
            <person name="Palmer J.M."/>
        </authorList>
    </citation>
    <scope>NUCLEOTIDE SEQUENCE</scope>
    <source>
        <strain evidence="17">ARV_011</strain>
    </source>
</reference>
<dbReference type="InterPro" id="IPR006895">
    <property type="entry name" value="Znf_Sec23_Sec24"/>
</dbReference>
<dbReference type="SUPFAM" id="SSF82754">
    <property type="entry name" value="C-terminal, gelsolin-like domain of Sec23/24"/>
    <property type="match status" value="1"/>
</dbReference>
<evidence type="ECO:0000259" key="16">
    <source>
        <dbReference type="Pfam" id="PF08033"/>
    </source>
</evidence>
<dbReference type="GO" id="GO:0005789">
    <property type="term" value="C:endoplasmic reticulum membrane"/>
    <property type="evidence" value="ECO:0007669"/>
    <property type="project" value="UniProtKB-SubCell"/>
</dbReference>
<evidence type="ECO:0000313" key="17">
    <source>
        <dbReference type="EMBL" id="KAG7192468.1"/>
    </source>
</evidence>
<dbReference type="InterPro" id="IPR029006">
    <property type="entry name" value="ADF-H/Gelsolin-like_dom_sf"/>
</dbReference>
<dbReference type="GO" id="GO:0000139">
    <property type="term" value="C:Golgi membrane"/>
    <property type="evidence" value="ECO:0007669"/>
    <property type="project" value="UniProtKB-SubCell"/>
</dbReference>
<feature type="domain" description="Sec23/Sec24 trunk" evidence="14">
    <location>
        <begin position="359"/>
        <end position="597"/>
    </location>
</feature>
<gene>
    <name evidence="17" type="primary">SEC24</name>
    <name evidence="17" type="ORF">KQ657_001869</name>
</gene>
<dbReference type="SUPFAM" id="SSF81811">
    <property type="entry name" value="Helical domain of Sec23/24"/>
    <property type="match status" value="1"/>
</dbReference>
<protein>
    <submittedName>
        <fullName evidence="17">COPII subunit</fullName>
    </submittedName>
</protein>
<dbReference type="InterPro" id="IPR006900">
    <property type="entry name" value="Sec23/24_helical_dom"/>
</dbReference>
<evidence type="ECO:0000256" key="1">
    <source>
        <dbReference type="ARBA" id="ARBA00004255"/>
    </source>
</evidence>
<dbReference type="PANTHER" id="PTHR13803:SF39">
    <property type="entry name" value="SECRETORY 24AB, ISOFORM A"/>
    <property type="match status" value="1"/>
</dbReference>
<comment type="caution">
    <text evidence="17">The sequence shown here is derived from an EMBL/GenBank/DDBJ whole genome shotgun (WGS) entry which is preliminary data.</text>
</comment>
<dbReference type="OrthoDB" id="49016at2759"/>
<evidence type="ECO:0000256" key="6">
    <source>
        <dbReference type="ARBA" id="ARBA00022824"/>
    </source>
</evidence>
<dbReference type="GO" id="GO:0000149">
    <property type="term" value="F:SNARE binding"/>
    <property type="evidence" value="ECO:0007669"/>
    <property type="project" value="TreeGrafter"/>
</dbReference>
<dbReference type="RefSeq" id="XP_043048018.1">
    <property type="nucleotide sequence ID" value="XM_043192650.1"/>
</dbReference>
<dbReference type="EMBL" id="JAHMUF010000018">
    <property type="protein sequence ID" value="KAG7192468.1"/>
    <property type="molecule type" value="Genomic_DNA"/>
</dbReference>
<proteinExistence type="inferred from homology"/>
<feature type="domain" description="Sec23/Sec24 beta-sandwich" evidence="16">
    <location>
        <begin position="605"/>
        <end position="686"/>
    </location>
</feature>
<evidence type="ECO:0000259" key="15">
    <source>
        <dbReference type="Pfam" id="PF04815"/>
    </source>
</evidence>
<dbReference type="SUPFAM" id="SSF53300">
    <property type="entry name" value="vWA-like"/>
    <property type="match status" value="1"/>
</dbReference>
<keyword evidence="8" id="KW-0653">Protein transport</keyword>
<comment type="similarity">
    <text evidence="3">Belongs to the SEC23/SEC24 family. SEC24 subfamily.</text>
</comment>
<evidence type="ECO:0000256" key="2">
    <source>
        <dbReference type="ARBA" id="ARBA00004397"/>
    </source>
</evidence>
<keyword evidence="10" id="KW-0472">Membrane</keyword>
<dbReference type="Pfam" id="PF04815">
    <property type="entry name" value="Sec23_helical"/>
    <property type="match status" value="1"/>
</dbReference>
<dbReference type="Pfam" id="PF04810">
    <property type="entry name" value="zf-Sec23_Sec24"/>
    <property type="match status" value="1"/>
</dbReference>
<dbReference type="GO" id="GO:0070971">
    <property type="term" value="C:endoplasmic reticulum exit site"/>
    <property type="evidence" value="ECO:0007669"/>
    <property type="project" value="TreeGrafter"/>
</dbReference>
<evidence type="ECO:0000256" key="10">
    <source>
        <dbReference type="ARBA" id="ARBA00023136"/>
    </source>
</evidence>
<dbReference type="SUPFAM" id="SSF81995">
    <property type="entry name" value="beta-sandwich domain of Sec23/24"/>
    <property type="match status" value="1"/>
</dbReference>
<dbReference type="InterPro" id="IPR036465">
    <property type="entry name" value="vWFA_dom_sf"/>
</dbReference>
<evidence type="ECO:0000256" key="12">
    <source>
        <dbReference type="SAM" id="MobiDB-lite"/>
    </source>
</evidence>
<organism evidence="17 18">
    <name type="scientific">Scheffersomyces spartinae</name>
    <dbReference type="NCBI Taxonomy" id="45513"/>
    <lineage>
        <taxon>Eukaryota</taxon>
        <taxon>Fungi</taxon>
        <taxon>Dikarya</taxon>
        <taxon>Ascomycota</taxon>
        <taxon>Saccharomycotina</taxon>
        <taxon>Pichiomycetes</taxon>
        <taxon>Debaryomycetaceae</taxon>
        <taxon>Scheffersomyces</taxon>
    </lineage>
</organism>
<keyword evidence="7" id="KW-0931">ER-Golgi transport</keyword>
<keyword evidence="18" id="KW-1185">Reference proteome</keyword>
<dbReference type="Proteomes" id="UP000790833">
    <property type="component" value="Unassembled WGS sequence"/>
</dbReference>
<dbReference type="Gene3D" id="3.40.50.410">
    <property type="entry name" value="von Willebrand factor, type A domain"/>
    <property type="match status" value="1"/>
</dbReference>
<dbReference type="InterPro" id="IPR036174">
    <property type="entry name" value="Znf_Sec23_Sec24_sf"/>
</dbReference>
<dbReference type="GO" id="GO:0030127">
    <property type="term" value="C:COPII vesicle coat"/>
    <property type="evidence" value="ECO:0007669"/>
    <property type="project" value="InterPro"/>
</dbReference>
<dbReference type="PANTHER" id="PTHR13803">
    <property type="entry name" value="SEC24-RELATED PROTEIN"/>
    <property type="match status" value="1"/>
</dbReference>
<dbReference type="InterPro" id="IPR036175">
    <property type="entry name" value="Sec23/24_helical_dom_sf"/>
</dbReference>
<dbReference type="Pfam" id="PF08033">
    <property type="entry name" value="Sec23_BS"/>
    <property type="match status" value="1"/>
</dbReference>
<dbReference type="InterPro" id="IPR012990">
    <property type="entry name" value="Beta-sandwich_Sec23_24"/>
</dbReference>
<feature type="domain" description="Sec23/Sec24 helical" evidence="15">
    <location>
        <begin position="697"/>
        <end position="799"/>
    </location>
</feature>